<dbReference type="AlphaFoldDB" id="A0A3E3EDA2"/>
<evidence type="ECO:0000313" key="2">
    <source>
        <dbReference type="EMBL" id="RGD85502.1"/>
    </source>
</evidence>
<keyword evidence="2" id="KW-0808">Transferase</keyword>
<dbReference type="PROSITE" id="PS51186">
    <property type="entry name" value="GNAT"/>
    <property type="match status" value="1"/>
</dbReference>
<dbReference type="Gene3D" id="3.40.630.30">
    <property type="match status" value="1"/>
</dbReference>
<dbReference type="PANTHER" id="PTHR43415">
    <property type="entry name" value="SPERMIDINE N(1)-ACETYLTRANSFERASE"/>
    <property type="match status" value="1"/>
</dbReference>
<dbReference type="EMBL" id="QUSL01000010">
    <property type="protein sequence ID" value="RGD85502.1"/>
    <property type="molecule type" value="Genomic_DNA"/>
</dbReference>
<dbReference type="Pfam" id="PF13302">
    <property type="entry name" value="Acetyltransf_3"/>
    <property type="match status" value="1"/>
</dbReference>
<protein>
    <submittedName>
        <fullName evidence="2">N-acetyltransferase</fullName>
    </submittedName>
</protein>
<dbReference type="InterPro" id="IPR000182">
    <property type="entry name" value="GNAT_dom"/>
</dbReference>
<name>A0A3E3EDA2_9FIRM</name>
<dbReference type="PANTHER" id="PTHR43415:SF3">
    <property type="entry name" value="GNAT-FAMILY ACETYLTRANSFERASE"/>
    <property type="match status" value="1"/>
</dbReference>
<sequence length="185" mass="21381">MEHNYYAIYKNIKLRPLKKEDIELLRIWRNDTKATKFLRNIGYITPEMQNEWFNIYLKNDKEIIFAIEETSDLNRIVGSVSLYDIQNDIAEIGKIQIGDKDAHGRGIGRIALVMAMCIGFKKLNLEKVIAEVHQDNISAHKNDMKIGFKITGKRPSHVGGFEDEIEMSWDALHANNSYVDQVIIE</sequence>
<evidence type="ECO:0000313" key="3">
    <source>
        <dbReference type="Proteomes" id="UP000261032"/>
    </source>
</evidence>
<proteinExistence type="predicted"/>
<evidence type="ECO:0000259" key="1">
    <source>
        <dbReference type="PROSITE" id="PS51186"/>
    </source>
</evidence>
<dbReference type="Proteomes" id="UP000261032">
    <property type="component" value="Unassembled WGS sequence"/>
</dbReference>
<reference evidence="2 3" key="1">
    <citation type="submission" date="2018-08" db="EMBL/GenBank/DDBJ databases">
        <title>A genome reference for cultivated species of the human gut microbiota.</title>
        <authorList>
            <person name="Zou Y."/>
            <person name="Xue W."/>
            <person name="Luo G."/>
        </authorList>
    </citation>
    <scope>NUCLEOTIDE SEQUENCE [LARGE SCALE GENOMIC DNA]</scope>
    <source>
        <strain evidence="2 3">OM06-4</strain>
    </source>
</reference>
<dbReference type="InterPro" id="IPR016181">
    <property type="entry name" value="Acyl_CoA_acyltransferase"/>
</dbReference>
<dbReference type="SUPFAM" id="SSF55729">
    <property type="entry name" value="Acyl-CoA N-acyltransferases (Nat)"/>
    <property type="match status" value="1"/>
</dbReference>
<organism evidence="2 3">
    <name type="scientific">Thomasclavelia ramosa</name>
    <dbReference type="NCBI Taxonomy" id="1547"/>
    <lineage>
        <taxon>Bacteria</taxon>
        <taxon>Bacillati</taxon>
        <taxon>Bacillota</taxon>
        <taxon>Erysipelotrichia</taxon>
        <taxon>Erysipelotrichales</taxon>
        <taxon>Coprobacillaceae</taxon>
        <taxon>Thomasclavelia</taxon>
    </lineage>
</organism>
<dbReference type="RefSeq" id="WP_117581251.1">
    <property type="nucleotide sequence ID" value="NZ_QUSL01000010.1"/>
</dbReference>
<gene>
    <name evidence="2" type="ORF">DXB93_07980</name>
</gene>
<dbReference type="GO" id="GO:0016747">
    <property type="term" value="F:acyltransferase activity, transferring groups other than amino-acyl groups"/>
    <property type="evidence" value="ECO:0007669"/>
    <property type="project" value="InterPro"/>
</dbReference>
<feature type="domain" description="N-acetyltransferase" evidence="1">
    <location>
        <begin position="12"/>
        <end position="172"/>
    </location>
</feature>
<accession>A0A3E3EDA2</accession>
<comment type="caution">
    <text evidence="2">The sequence shown here is derived from an EMBL/GenBank/DDBJ whole genome shotgun (WGS) entry which is preliminary data.</text>
</comment>